<organism evidence="2 3">
    <name type="scientific">Acinetobacter phage vB_AbaM_B09_Aci05</name>
    <dbReference type="NCBI Taxonomy" id="2315458"/>
    <lineage>
        <taxon>Viruses</taxon>
        <taxon>Duplodnaviria</taxon>
        <taxon>Heunggongvirae</taxon>
        <taxon>Uroviricota</taxon>
        <taxon>Caudoviricetes</taxon>
        <taxon>Saclayvirus</taxon>
        <taxon>Saclayvirus Aci05</taxon>
    </lineage>
</organism>
<evidence type="ECO:0000256" key="1">
    <source>
        <dbReference type="SAM" id="MobiDB-lite"/>
    </source>
</evidence>
<sequence length="46" mass="5633">MSKFTKPSQDKDQFESYHDERKQRGRKRHDGGKKVKSSTKWYDRMN</sequence>
<dbReference type="Proteomes" id="UP000269940">
    <property type="component" value="Segment"/>
</dbReference>
<protein>
    <submittedName>
        <fullName evidence="2">Uncharacterized protein</fullName>
    </submittedName>
</protein>
<proteinExistence type="predicted"/>
<accession>A0A386KDU0</accession>
<name>A0A386KDU0_9CAUD</name>
<gene>
    <name evidence="2" type="ORF">Aci05_120</name>
</gene>
<reference evidence="2 3" key="1">
    <citation type="submission" date="2018-08" db="EMBL/GenBank/DDBJ databases">
        <title>Complete genome sequence of five Acinetobacter baumannii phages from Abidjan, Cote d'Ivoire.</title>
        <authorList>
            <person name="Essoh C."/>
            <person name="Vernadet J.-P."/>
            <person name="Vergnaud G."/>
            <person name="Resch G."/>
            <person name="Pourcel C."/>
        </authorList>
    </citation>
    <scope>NUCLEOTIDE SEQUENCE [LARGE SCALE GENOMIC DNA]</scope>
</reference>
<evidence type="ECO:0000313" key="2">
    <source>
        <dbReference type="EMBL" id="AYD82464.1"/>
    </source>
</evidence>
<feature type="region of interest" description="Disordered" evidence="1">
    <location>
        <begin position="1"/>
        <end position="46"/>
    </location>
</feature>
<dbReference type="EMBL" id="MH746814">
    <property type="protein sequence ID" value="AYD82464.1"/>
    <property type="molecule type" value="Genomic_DNA"/>
</dbReference>
<keyword evidence="3" id="KW-1185">Reference proteome</keyword>
<evidence type="ECO:0000313" key="3">
    <source>
        <dbReference type="Proteomes" id="UP000269940"/>
    </source>
</evidence>
<feature type="compositionally biased region" description="Basic residues" evidence="1">
    <location>
        <begin position="23"/>
        <end position="37"/>
    </location>
</feature>
<feature type="compositionally biased region" description="Basic and acidic residues" evidence="1">
    <location>
        <begin position="8"/>
        <end position="22"/>
    </location>
</feature>